<evidence type="ECO:0000313" key="2">
    <source>
        <dbReference type="Proteomes" id="UP000826188"/>
    </source>
</evidence>
<organism evidence="1 2">
    <name type="scientific">Hymenobacter profundi</name>
    <dbReference type="NCBI Taxonomy" id="1982110"/>
    <lineage>
        <taxon>Bacteria</taxon>
        <taxon>Pseudomonadati</taxon>
        <taxon>Bacteroidota</taxon>
        <taxon>Cytophagia</taxon>
        <taxon>Cytophagales</taxon>
        <taxon>Hymenobacteraceae</taxon>
        <taxon>Hymenobacter</taxon>
    </lineage>
</organism>
<name>A0ABS6WUE5_9BACT</name>
<reference evidence="1 2" key="1">
    <citation type="submission" date="2021-07" db="EMBL/GenBank/DDBJ databases">
        <title>Hymenobacter profundi sp. nov., isolated from deep-sea water.</title>
        <authorList>
            <person name="Kim M.K."/>
        </authorList>
    </citation>
    <scope>NUCLEOTIDE SEQUENCE [LARGE SCALE GENOMIC DNA]</scope>
    <source>
        <strain evidence="1 2">M2</strain>
    </source>
</reference>
<keyword evidence="2" id="KW-1185">Reference proteome</keyword>
<dbReference type="EMBL" id="JAHWGL010000002">
    <property type="protein sequence ID" value="MBW3127201.1"/>
    <property type="molecule type" value="Genomic_DNA"/>
</dbReference>
<sequence length="298" mass="34621">MSLAEEFYACSVMETLRGEDGNKFFNLHDCPGCVNHLFNKCYLTYHQNLSGQLRANDAFGIIPQHQVDQDVAFLETQYREWLQVIETTNHSDLLLQYVGKESRNHLKNSRKFALRRRQGSRLQQHAEKSVVLHSKYLYLKVRKFYQELKATEQLVTACGHTILIDGFAHFHILFRHYAQHVKEYQDDTSYHVDQNLNPENLPNELVAILQEYFHLIPCASFNRERTYVRINGTVYAIWFKAHQRHSGGQTNQVLRLQTFYPVTQARELEFVGALAEMVAPSGRGLFYKPIVQGAVTDP</sequence>
<dbReference type="Proteomes" id="UP000826188">
    <property type="component" value="Unassembled WGS sequence"/>
</dbReference>
<evidence type="ECO:0000313" key="1">
    <source>
        <dbReference type="EMBL" id="MBW3127201.1"/>
    </source>
</evidence>
<gene>
    <name evidence="1" type="ORF">KYK14_01435</name>
</gene>
<accession>A0ABS6WUE5</accession>
<proteinExistence type="predicted"/>
<comment type="caution">
    <text evidence="1">The sequence shown here is derived from an EMBL/GenBank/DDBJ whole genome shotgun (WGS) entry which is preliminary data.</text>
</comment>
<protein>
    <submittedName>
        <fullName evidence="1">Uncharacterized protein</fullName>
    </submittedName>
</protein>